<reference evidence="2" key="1">
    <citation type="submission" date="2016-10" db="EMBL/GenBank/DDBJ databases">
        <authorList>
            <person name="Varghese N."/>
            <person name="Submissions S."/>
        </authorList>
    </citation>
    <scope>NUCLEOTIDE SEQUENCE [LARGE SCALE GENOMIC DNA]</scope>
    <source>
        <strain evidence="2">GAS369</strain>
    </source>
</reference>
<proteinExistence type="predicted"/>
<dbReference type="EMBL" id="LT629750">
    <property type="protein sequence ID" value="SDS52931.1"/>
    <property type="molecule type" value="Genomic_DNA"/>
</dbReference>
<evidence type="ECO:0000313" key="1">
    <source>
        <dbReference type="EMBL" id="SDS52931.1"/>
    </source>
</evidence>
<gene>
    <name evidence="1" type="ORF">SAMN05444158_2335</name>
</gene>
<evidence type="ECO:0000313" key="2">
    <source>
        <dbReference type="Proteomes" id="UP000243904"/>
    </source>
</evidence>
<sequence length="46" mass="5464">MDIKLTILLLIISSIIGLSHFSDDEMWRLRFKPICAKIISRTRRMM</sequence>
<organism evidence="1 2">
    <name type="scientific">Bradyrhizobium canariense</name>
    <dbReference type="NCBI Taxonomy" id="255045"/>
    <lineage>
        <taxon>Bacteria</taxon>
        <taxon>Pseudomonadati</taxon>
        <taxon>Pseudomonadota</taxon>
        <taxon>Alphaproteobacteria</taxon>
        <taxon>Hyphomicrobiales</taxon>
        <taxon>Nitrobacteraceae</taxon>
        <taxon>Bradyrhizobium</taxon>
    </lineage>
</organism>
<protein>
    <submittedName>
        <fullName evidence="1">Uncharacterized protein</fullName>
    </submittedName>
</protein>
<keyword evidence="2" id="KW-1185">Reference proteome</keyword>
<dbReference type="Proteomes" id="UP000243904">
    <property type="component" value="Chromosome I"/>
</dbReference>
<accession>A0A1H1SYC9</accession>
<name>A0A1H1SYC9_9BRAD</name>
<dbReference type="AlphaFoldDB" id="A0A1H1SYC9"/>